<dbReference type="GO" id="GO:0048666">
    <property type="term" value="P:neuron development"/>
    <property type="evidence" value="ECO:0007669"/>
    <property type="project" value="UniProtKB-ARBA"/>
</dbReference>
<sequence length="334" mass="38735">MSPVTIHISQFNSEDFLQFVERSDFEETIRKEHNFILRKPTSGSLRVAAKSNNSQLNRLGLPNCFDHSRVILPVEKEHGDYINGNYVDGYNQARKFICMQAPMHSTNYDLWRTVWMSNSRIIVMLCEKTVFTREIDHAYWCYAEGTLKCEKFEIKTKKVEFRQNYTETTLEVTDGTGASREVLHLAFTTWRDKDVPETIEDFLDFVLAVKRINEKMKVRLIQESGQIPNPPIIVHSEMGANRAGAFCAIEIAMSQYNDTGIISLASVVTRIREQRYDAVFRFIHYLFCYAVLAKYASFFQLSEENIVKQAGYSMRSLFKSVAYPNCFRSRNVKP</sequence>
<reference evidence="3" key="1">
    <citation type="submission" date="2007-06" db="EMBL/GenBank/DDBJ databases">
        <title>Bracovirus Evolution: Comparative Genomics of Multiple Viral and Proviral Genomes.</title>
        <authorList>
            <person name="Desjardins C.A."/>
            <person name="Gundersen-Rindal D.E."/>
            <person name="Hostetler J.B."/>
            <person name="Tallon L.J."/>
            <person name="Utterback T.R."/>
            <person name="Fuester R.W."/>
            <person name="Schatz M.C."/>
            <person name="Pedroni M.J."/>
            <person name="Fadrosh D.W."/>
            <person name="Haas B.J."/>
            <person name="Toms B.S."/>
            <person name="Chen D."/>
            <person name="Nene V."/>
        </authorList>
    </citation>
    <scope>NUCLEOTIDE SEQUENCE</scope>
</reference>
<dbReference type="GO" id="GO:0004725">
    <property type="term" value="F:protein tyrosine phosphatase activity"/>
    <property type="evidence" value="ECO:0007669"/>
    <property type="project" value="InterPro"/>
</dbReference>
<protein>
    <submittedName>
        <fullName evidence="3">Protein tyrosine phosphatase</fullName>
    </submittedName>
</protein>
<dbReference type="InterPro" id="IPR000387">
    <property type="entry name" value="Tyr_Pase_dom"/>
</dbReference>
<dbReference type="SUPFAM" id="SSF52799">
    <property type="entry name" value="(Phosphotyrosine protein) phosphatases II"/>
    <property type="match status" value="1"/>
</dbReference>
<accession>B7S8H9</accession>
<feature type="domain" description="Tyrosine-protein phosphatase" evidence="1">
    <location>
        <begin position="21"/>
        <end position="295"/>
    </location>
</feature>
<name>B7S8H9_9HYME</name>
<organism evidence="3">
    <name type="scientific">Glyptapanteles flavicoxis</name>
    <dbReference type="NCBI Taxonomy" id="463051"/>
    <lineage>
        <taxon>Eukaryota</taxon>
        <taxon>Metazoa</taxon>
        <taxon>Ecdysozoa</taxon>
        <taxon>Arthropoda</taxon>
        <taxon>Hexapoda</taxon>
        <taxon>Insecta</taxon>
        <taxon>Pterygota</taxon>
        <taxon>Neoptera</taxon>
        <taxon>Endopterygota</taxon>
        <taxon>Hymenoptera</taxon>
        <taxon>Apocrita</taxon>
        <taxon>Ichneumonoidea</taxon>
        <taxon>Braconidae</taxon>
        <taxon>Microgastrinae</taxon>
        <taxon>Glyptapanteles</taxon>
    </lineage>
</organism>
<dbReference type="PRINTS" id="PR00700">
    <property type="entry name" value="PRTYPHPHTASE"/>
</dbReference>
<evidence type="ECO:0000313" key="3">
    <source>
        <dbReference type="EMBL" id="ACE75204.1"/>
    </source>
</evidence>
<dbReference type="PANTHER" id="PTHR19134:SF534">
    <property type="entry name" value="LD27988P"/>
    <property type="match status" value="1"/>
</dbReference>
<dbReference type="PROSITE" id="PS50055">
    <property type="entry name" value="TYR_PHOSPHATASE_PTP"/>
    <property type="match status" value="1"/>
</dbReference>
<dbReference type="GO" id="GO:0009653">
    <property type="term" value="P:anatomical structure morphogenesis"/>
    <property type="evidence" value="ECO:0007669"/>
    <property type="project" value="UniProtKB-ARBA"/>
</dbReference>
<dbReference type="SMART" id="SM00194">
    <property type="entry name" value="PTPc"/>
    <property type="match status" value="1"/>
</dbReference>
<dbReference type="InterPro" id="IPR029021">
    <property type="entry name" value="Prot-tyrosine_phosphatase-like"/>
</dbReference>
<dbReference type="Gene3D" id="3.90.190.10">
    <property type="entry name" value="Protein tyrosine phosphatase superfamily"/>
    <property type="match status" value="1"/>
</dbReference>
<dbReference type="SMART" id="SM00404">
    <property type="entry name" value="PTPc_motif"/>
    <property type="match status" value="1"/>
</dbReference>
<dbReference type="PANTHER" id="PTHR19134">
    <property type="entry name" value="RECEPTOR-TYPE TYROSINE-PROTEIN PHOSPHATASE"/>
    <property type="match status" value="1"/>
</dbReference>
<dbReference type="CDD" id="cd00047">
    <property type="entry name" value="PTPc"/>
    <property type="match status" value="1"/>
</dbReference>
<proteinExistence type="predicted"/>
<dbReference type="Pfam" id="PF00102">
    <property type="entry name" value="Y_phosphatase"/>
    <property type="match status" value="1"/>
</dbReference>
<feature type="domain" description="Tyrosine specific protein phosphatases" evidence="2">
    <location>
        <begin position="203"/>
        <end position="286"/>
    </location>
</feature>
<gene>
    <name evidence="3" type="ORF">GFP_L4_0220</name>
</gene>
<dbReference type="PROSITE" id="PS50056">
    <property type="entry name" value="TYR_PHOSPHATASE_2"/>
    <property type="match status" value="1"/>
</dbReference>
<dbReference type="InterPro" id="IPR000242">
    <property type="entry name" value="PTP_cat"/>
</dbReference>
<dbReference type="EMBL" id="EF710646">
    <property type="protein sequence ID" value="ACE75204.1"/>
    <property type="molecule type" value="Genomic_DNA"/>
</dbReference>
<dbReference type="InterPro" id="IPR050348">
    <property type="entry name" value="Protein-Tyr_Phosphatase"/>
</dbReference>
<dbReference type="AlphaFoldDB" id="B7S8H9"/>
<evidence type="ECO:0000259" key="2">
    <source>
        <dbReference type="PROSITE" id="PS50056"/>
    </source>
</evidence>
<evidence type="ECO:0000259" key="1">
    <source>
        <dbReference type="PROSITE" id="PS50055"/>
    </source>
</evidence>
<dbReference type="InterPro" id="IPR003595">
    <property type="entry name" value="Tyr_Pase_cat"/>
</dbReference>